<dbReference type="InterPro" id="IPR048631">
    <property type="entry name" value="SecD_1st"/>
</dbReference>
<dbReference type="Proteomes" id="UP000185663">
    <property type="component" value="Chromosome I"/>
</dbReference>
<evidence type="ECO:0000313" key="13">
    <source>
        <dbReference type="Proteomes" id="UP000185663"/>
    </source>
</evidence>
<feature type="transmembrane region" description="Helical" evidence="9">
    <location>
        <begin position="384"/>
        <end position="401"/>
    </location>
</feature>
<sequence>MASTKSRTRPVRTLVVLGALIVALFASIFAGTQLDAKSEDNPGGASWSPELALDLQGGTQLILSPVTDDGQEVTDEDINQSIAVIRQRIDSSGVAEAEIARQGDSNIVVGIPGEVSQETIDLIVTPAQMTFRPVLSVGSPLPAEDPDAETETPSSDESADATGDESADAAPEDSADATTEDAEADAEDGATDAATEPAPEPTDPSDLAQITPEVQAEFDALDCTDPTNLVGGEPSDPDAPLVTCDQDGFAKYILGPVEVEGSDIDHATSGLRTNSQGIQTNEWAVNLTFTDEGADTFQGVSERLVGLPSPQNQFGIVLDGLVISAPSMNAVITNGQAEISGNFTRESSATLASQLNFGALPLTFEVQSQEQISATLGADQLEKGLIAGLIGLALVAVYSLFQYRGLGLVTVASLLIAGLITYGVITLLSWTYGYRLSLPGVAGLIVAIGITADSFIVYFERVRDELRDGRGLTAAVDRGWSRARRTIVASDAVNFLAAAILYLLAVGGVQGFAFTLGLTTLVDLLVVFLFTHPLLQLLAKTKFFGEGHPGSGLDPRRLGVTSVRYAGRGTTRRAKSRDDVLSLDDEATTDASDTPARLPQPATVGGGADGMTIAERRAARRREADAEPPVDGDGTYAQDEEKN</sequence>
<evidence type="ECO:0000256" key="3">
    <source>
        <dbReference type="ARBA" id="ARBA00022475"/>
    </source>
</evidence>
<keyword evidence="7 9" id="KW-0811">Translocation</keyword>
<reference evidence="12 13" key="1">
    <citation type="submission" date="2016-10" db="EMBL/GenBank/DDBJ databases">
        <authorList>
            <person name="de Groot N.N."/>
        </authorList>
    </citation>
    <scope>NUCLEOTIDE SEQUENCE [LARGE SCALE GENOMIC DNA]</scope>
    <source>
        <strain evidence="12 13">DSM 22126</strain>
    </source>
</reference>
<dbReference type="eggNOG" id="COG0342">
    <property type="taxonomic scope" value="Bacteria"/>
</dbReference>
<protein>
    <recommendedName>
        <fullName evidence="9">Protein translocase subunit SecD</fullName>
    </recommendedName>
</protein>
<dbReference type="Gene3D" id="3.30.70.3220">
    <property type="match status" value="1"/>
</dbReference>
<feature type="region of interest" description="Disordered" evidence="10">
    <location>
        <begin position="136"/>
        <end position="207"/>
    </location>
</feature>
<dbReference type="InterPro" id="IPR005791">
    <property type="entry name" value="SecD"/>
</dbReference>
<evidence type="ECO:0000256" key="7">
    <source>
        <dbReference type="ARBA" id="ARBA00023010"/>
    </source>
</evidence>
<name>A0A1H1SL57_9CELL</name>
<evidence type="ECO:0000256" key="6">
    <source>
        <dbReference type="ARBA" id="ARBA00022989"/>
    </source>
</evidence>
<feature type="region of interest" description="Disordered" evidence="10">
    <location>
        <begin position="569"/>
        <end position="643"/>
    </location>
</feature>
<organism evidence="12 13">
    <name type="scientific">Paraoerskovia marina</name>
    <dbReference type="NCBI Taxonomy" id="545619"/>
    <lineage>
        <taxon>Bacteria</taxon>
        <taxon>Bacillati</taxon>
        <taxon>Actinomycetota</taxon>
        <taxon>Actinomycetes</taxon>
        <taxon>Micrococcales</taxon>
        <taxon>Cellulomonadaceae</taxon>
        <taxon>Paraoerskovia</taxon>
    </lineage>
</organism>
<dbReference type="GO" id="GO:0065002">
    <property type="term" value="P:intracellular protein transmembrane transport"/>
    <property type="evidence" value="ECO:0007669"/>
    <property type="project" value="UniProtKB-UniRule"/>
</dbReference>
<dbReference type="GO" id="GO:0043952">
    <property type="term" value="P:protein transport by the Sec complex"/>
    <property type="evidence" value="ECO:0007669"/>
    <property type="project" value="UniProtKB-UniRule"/>
</dbReference>
<dbReference type="GO" id="GO:0006605">
    <property type="term" value="P:protein targeting"/>
    <property type="evidence" value="ECO:0007669"/>
    <property type="project" value="UniProtKB-UniRule"/>
</dbReference>
<feature type="transmembrane region" description="Helical" evidence="9">
    <location>
        <begin position="487"/>
        <end position="505"/>
    </location>
</feature>
<dbReference type="InterPro" id="IPR048634">
    <property type="entry name" value="SecD_SecF_C"/>
</dbReference>
<comment type="subcellular location">
    <subcellularLocation>
        <location evidence="1 9">Cell membrane</location>
        <topology evidence="1 9">Multi-pass membrane protein</topology>
    </subcellularLocation>
</comment>
<evidence type="ECO:0000256" key="1">
    <source>
        <dbReference type="ARBA" id="ARBA00004651"/>
    </source>
</evidence>
<keyword evidence="13" id="KW-1185">Reference proteome</keyword>
<evidence type="ECO:0000256" key="9">
    <source>
        <dbReference type="HAMAP-Rule" id="MF_01463"/>
    </source>
</evidence>
<feature type="transmembrane region" description="Helical" evidence="9">
    <location>
        <begin position="511"/>
        <end position="530"/>
    </location>
</feature>
<evidence type="ECO:0000256" key="8">
    <source>
        <dbReference type="ARBA" id="ARBA00023136"/>
    </source>
</evidence>
<feature type="compositionally biased region" description="Basic and acidic residues" evidence="10">
    <location>
        <begin position="614"/>
        <end position="625"/>
    </location>
</feature>
<dbReference type="HAMAP" id="MF_01463_B">
    <property type="entry name" value="SecD_B"/>
    <property type="match status" value="1"/>
</dbReference>
<feature type="transmembrane region" description="Helical" evidence="9">
    <location>
        <begin position="436"/>
        <end position="459"/>
    </location>
</feature>
<dbReference type="EMBL" id="LT629776">
    <property type="protein sequence ID" value="SDS48466.1"/>
    <property type="molecule type" value="Genomic_DNA"/>
</dbReference>
<dbReference type="NCBIfam" id="TIGR00916">
    <property type="entry name" value="2A0604s01"/>
    <property type="match status" value="1"/>
</dbReference>
<dbReference type="GO" id="GO:0005886">
    <property type="term" value="C:plasma membrane"/>
    <property type="evidence" value="ECO:0007669"/>
    <property type="project" value="UniProtKB-SubCell"/>
</dbReference>
<dbReference type="AlphaFoldDB" id="A0A1H1SL57"/>
<dbReference type="RefSeq" id="WP_083372204.1">
    <property type="nucleotide sequence ID" value="NZ_LT629776.1"/>
</dbReference>
<gene>
    <name evidence="9" type="primary">secD</name>
    <name evidence="12" type="ORF">SAMN04489860_1656</name>
</gene>
<comment type="function">
    <text evidence="9">Part of the Sec protein translocase complex. Interacts with the SecYEG preprotein conducting channel. SecDF uses the proton motive force (PMF) to complete protein translocation after the ATP-dependent function of SecA.</text>
</comment>
<dbReference type="Pfam" id="PF02355">
    <property type="entry name" value="SecD_SecF_C"/>
    <property type="match status" value="1"/>
</dbReference>
<evidence type="ECO:0000256" key="4">
    <source>
        <dbReference type="ARBA" id="ARBA00022692"/>
    </source>
</evidence>
<dbReference type="NCBIfam" id="TIGR01129">
    <property type="entry name" value="secD"/>
    <property type="match status" value="1"/>
</dbReference>
<evidence type="ECO:0000256" key="5">
    <source>
        <dbReference type="ARBA" id="ARBA00022927"/>
    </source>
</evidence>
<dbReference type="Gene3D" id="1.20.1640.10">
    <property type="entry name" value="Multidrug efflux transporter AcrB transmembrane domain"/>
    <property type="match status" value="1"/>
</dbReference>
<dbReference type="Pfam" id="PF21760">
    <property type="entry name" value="SecD_1st"/>
    <property type="match status" value="1"/>
</dbReference>
<comment type="subunit">
    <text evidence="9">Forms a complex with SecF. Part of the essential Sec protein translocation apparatus which comprises SecA, SecYEG and auxiliary proteins SecDF. Other proteins may also be involved.</text>
</comment>
<comment type="similarity">
    <text evidence="9">Belongs to the SecD/SecF family. SecD subfamily.</text>
</comment>
<evidence type="ECO:0000313" key="12">
    <source>
        <dbReference type="EMBL" id="SDS48466.1"/>
    </source>
</evidence>
<dbReference type="Pfam" id="PF22599">
    <property type="entry name" value="SecDF_P1_head"/>
    <property type="match status" value="1"/>
</dbReference>
<keyword evidence="5 9" id="KW-0653">Protein transport</keyword>
<keyword evidence="3 9" id="KW-1003">Cell membrane</keyword>
<keyword evidence="4 9" id="KW-0812">Transmembrane</keyword>
<dbReference type="InterPro" id="IPR055344">
    <property type="entry name" value="SecD_SecF_C_bact"/>
</dbReference>
<dbReference type="GO" id="GO:0015450">
    <property type="term" value="F:protein-transporting ATPase activity"/>
    <property type="evidence" value="ECO:0007669"/>
    <property type="project" value="InterPro"/>
</dbReference>
<dbReference type="PANTHER" id="PTHR30081:SF1">
    <property type="entry name" value="PROTEIN TRANSLOCASE SUBUNIT SECD"/>
    <property type="match status" value="1"/>
</dbReference>
<accession>A0A1H1SL57</accession>
<keyword evidence="6 9" id="KW-1133">Transmembrane helix</keyword>
<dbReference type="PANTHER" id="PTHR30081">
    <property type="entry name" value="PROTEIN-EXPORT MEMBRANE PROTEIN SEC"/>
    <property type="match status" value="1"/>
</dbReference>
<dbReference type="Gene3D" id="3.30.1360.200">
    <property type="match status" value="1"/>
</dbReference>
<keyword evidence="2 9" id="KW-0813">Transport</keyword>
<evidence type="ECO:0000256" key="2">
    <source>
        <dbReference type="ARBA" id="ARBA00022448"/>
    </source>
</evidence>
<dbReference type="STRING" id="545619.SAMN04489860_1656"/>
<comment type="caution">
    <text evidence="9">Lacks conserved residue(s) required for the propagation of feature annotation.</text>
</comment>
<dbReference type="SUPFAM" id="SSF82866">
    <property type="entry name" value="Multidrug efflux transporter AcrB transmembrane domain"/>
    <property type="match status" value="1"/>
</dbReference>
<dbReference type="InterPro" id="IPR054384">
    <property type="entry name" value="SecDF_P1_head"/>
</dbReference>
<feature type="domain" description="SSD" evidence="11">
    <location>
        <begin position="406"/>
        <end position="537"/>
    </location>
</feature>
<evidence type="ECO:0000259" key="11">
    <source>
        <dbReference type="PROSITE" id="PS50156"/>
    </source>
</evidence>
<keyword evidence="8 9" id="KW-0472">Membrane</keyword>
<evidence type="ECO:0000256" key="10">
    <source>
        <dbReference type="SAM" id="MobiDB-lite"/>
    </source>
</evidence>
<feature type="compositionally biased region" description="Acidic residues" evidence="10">
    <location>
        <begin position="157"/>
        <end position="190"/>
    </location>
</feature>
<dbReference type="InterPro" id="IPR000731">
    <property type="entry name" value="SSD"/>
</dbReference>
<proteinExistence type="inferred from homology"/>
<feature type="transmembrane region" description="Helical" evidence="9">
    <location>
        <begin position="408"/>
        <end position="430"/>
    </location>
</feature>
<dbReference type="PROSITE" id="PS50156">
    <property type="entry name" value="SSD"/>
    <property type="match status" value="1"/>
</dbReference>
<dbReference type="InterPro" id="IPR022813">
    <property type="entry name" value="SecD/SecF_arch_bac"/>
</dbReference>